<dbReference type="AlphaFoldDB" id="A0A6V8NAJ7"/>
<name>A0A6V8NAJ7_9BACT</name>
<comment type="caution">
    <text evidence="3">The sequence shown here is derived from an EMBL/GenBank/DDBJ whole genome shotgun (WGS) entry which is preliminary data.</text>
</comment>
<dbReference type="PANTHER" id="PTHR30576">
    <property type="entry name" value="COLANIC BIOSYNTHESIS UDP-GLUCOSE LIPID CARRIER TRANSFERASE"/>
    <property type="match status" value="1"/>
</dbReference>
<feature type="domain" description="Bacterial sugar transferase" evidence="2">
    <location>
        <begin position="202"/>
        <end position="397"/>
    </location>
</feature>
<reference evidence="4" key="1">
    <citation type="submission" date="2020-06" db="EMBL/GenBank/DDBJ databases">
        <title>Draft genomic sequecing of Geomonas sp. Red745.</title>
        <authorList>
            <person name="Itoh H."/>
            <person name="Xu Z.X."/>
            <person name="Ushijima N."/>
            <person name="Masuda Y."/>
            <person name="Shiratori Y."/>
            <person name="Senoo K."/>
        </authorList>
    </citation>
    <scope>NUCLEOTIDE SEQUENCE [LARGE SCALE GENOMIC DNA]</scope>
    <source>
        <strain evidence="4">Red745</strain>
    </source>
</reference>
<dbReference type="PANTHER" id="PTHR30576:SF10">
    <property type="entry name" value="SLL5057 PROTEIN"/>
    <property type="match status" value="1"/>
</dbReference>
<dbReference type="InterPro" id="IPR003362">
    <property type="entry name" value="Bact_transf"/>
</dbReference>
<evidence type="ECO:0000259" key="2">
    <source>
        <dbReference type="Pfam" id="PF02397"/>
    </source>
</evidence>
<dbReference type="GO" id="GO:0016780">
    <property type="term" value="F:phosphotransferase activity, for other substituted phosphate groups"/>
    <property type="evidence" value="ECO:0007669"/>
    <property type="project" value="TreeGrafter"/>
</dbReference>
<keyword evidence="4" id="KW-1185">Reference proteome</keyword>
<sequence length="402" mass="45192">MEFAVPFPAMSWAGSKGWPGSSRTRLGVKKPMTRNKGYKRATKSRALNEDPVLAYGLYPEKKFHEKLIQERKRAERSNKPLLVMVVDGTATGLANMGEDGSLGEGLKRCVRKTDICGLLKEGSLIGVILTEVEQDKVELAQMVVAKKVFESLANTLNEELMCQVAITFRFFPVVGSASVFDMTFYPEFLVRDIRTKGGEIAKRALDVIGGLFGLVVFSPLFVVLPILIKLSSKGPVLFMQDRVGRNGKQFKLLKFRSMYLDNDDIIHREYVTKLIKGQVTPQQGVFKIQGDPRVTPIGRYLRKYSLDELPQFINVLKGDMSLVGPRPPISYEVENYLGWQRGRLMGKRPGITGLWQVTGRSSTSFDDMVRLDLRYLSGWSIILDIQILLRTPRAVFKAKGAY</sequence>
<comment type="similarity">
    <text evidence="1">Belongs to the bacterial sugar transferase family.</text>
</comment>
<gene>
    <name evidence="3" type="ORF">GMLC_32240</name>
</gene>
<evidence type="ECO:0000256" key="1">
    <source>
        <dbReference type="ARBA" id="ARBA00006464"/>
    </source>
</evidence>
<accession>A0A6V8NAJ7</accession>
<dbReference type="Pfam" id="PF02397">
    <property type="entry name" value="Bac_transf"/>
    <property type="match status" value="1"/>
</dbReference>
<evidence type="ECO:0000313" key="3">
    <source>
        <dbReference type="EMBL" id="GFO69645.1"/>
    </source>
</evidence>
<organism evidence="3 4">
    <name type="scientific">Geomonas limicola</name>
    <dbReference type="NCBI Taxonomy" id="2740186"/>
    <lineage>
        <taxon>Bacteria</taxon>
        <taxon>Pseudomonadati</taxon>
        <taxon>Thermodesulfobacteriota</taxon>
        <taxon>Desulfuromonadia</taxon>
        <taxon>Geobacterales</taxon>
        <taxon>Geobacteraceae</taxon>
        <taxon>Geomonas</taxon>
    </lineage>
</organism>
<dbReference type="EMBL" id="BLXZ01000006">
    <property type="protein sequence ID" value="GFO69645.1"/>
    <property type="molecule type" value="Genomic_DNA"/>
</dbReference>
<evidence type="ECO:0000313" key="4">
    <source>
        <dbReference type="Proteomes" id="UP000587586"/>
    </source>
</evidence>
<dbReference type="Proteomes" id="UP000587586">
    <property type="component" value="Unassembled WGS sequence"/>
</dbReference>
<protein>
    <recommendedName>
        <fullName evidence="2">Bacterial sugar transferase domain-containing protein</fullName>
    </recommendedName>
</protein>
<proteinExistence type="inferred from homology"/>